<feature type="region of interest" description="Disordered" evidence="1">
    <location>
        <begin position="1"/>
        <end position="31"/>
    </location>
</feature>
<dbReference type="EMBL" id="FOYS01000002">
    <property type="protein sequence ID" value="SFR43187.1"/>
    <property type="molecule type" value="Genomic_DNA"/>
</dbReference>
<name>A0A1I6GMB0_9EURY</name>
<evidence type="ECO:0000313" key="3">
    <source>
        <dbReference type="Proteomes" id="UP000243250"/>
    </source>
</evidence>
<keyword evidence="3" id="KW-1185">Reference proteome</keyword>
<sequence length="146" mass="15981">MNDPDESGPADDPAGVAETLQRHLDGPDTETVGALQPVVEAVAGWRDADDVTPADWLTALEVTPDVLYLRTDDGVLRHRPETADADADDRFDPEREPFRFARTGAEGPAEPVDREAAATLLEDRVIRIGTVETLSTETRTRFLSEQ</sequence>
<gene>
    <name evidence="2" type="ORF">SAMN04488124_1246</name>
</gene>
<protein>
    <submittedName>
        <fullName evidence="2">Uncharacterized protein</fullName>
    </submittedName>
</protein>
<organism evidence="2 3">
    <name type="scientific">Halogeometricum limi</name>
    <dbReference type="NCBI Taxonomy" id="555875"/>
    <lineage>
        <taxon>Archaea</taxon>
        <taxon>Methanobacteriati</taxon>
        <taxon>Methanobacteriota</taxon>
        <taxon>Stenosarchaea group</taxon>
        <taxon>Halobacteria</taxon>
        <taxon>Halobacteriales</taxon>
        <taxon>Haloferacaceae</taxon>
        <taxon>Halogeometricum</taxon>
    </lineage>
</organism>
<reference evidence="3" key="1">
    <citation type="submission" date="2016-10" db="EMBL/GenBank/DDBJ databases">
        <authorList>
            <person name="Varghese N."/>
            <person name="Submissions S."/>
        </authorList>
    </citation>
    <scope>NUCLEOTIDE SEQUENCE [LARGE SCALE GENOMIC DNA]</scope>
    <source>
        <strain evidence="3">CGMCC 1.8711</strain>
    </source>
</reference>
<dbReference type="AlphaFoldDB" id="A0A1I6GMB0"/>
<dbReference type="Proteomes" id="UP000243250">
    <property type="component" value="Unassembled WGS sequence"/>
</dbReference>
<accession>A0A1I6GMB0</accession>
<dbReference type="RefSeq" id="WP_089878010.1">
    <property type="nucleotide sequence ID" value="NZ_FOYS01000002.1"/>
</dbReference>
<proteinExistence type="predicted"/>
<dbReference type="OrthoDB" id="282421at2157"/>
<evidence type="ECO:0000313" key="2">
    <source>
        <dbReference type="EMBL" id="SFR43187.1"/>
    </source>
</evidence>
<evidence type="ECO:0000256" key="1">
    <source>
        <dbReference type="SAM" id="MobiDB-lite"/>
    </source>
</evidence>